<feature type="region of interest" description="Disordered" evidence="1">
    <location>
        <begin position="35"/>
        <end position="71"/>
    </location>
</feature>
<dbReference type="PANTHER" id="PTHR33050:SF7">
    <property type="entry name" value="RIBONUCLEASE H"/>
    <property type="match status" value="1"/>
</dbReference>
<organism evidence="2 3">
    <name type="scientific">Mytilus coruscus</name>
    <name type="common">Sea mussel</name>
    <dbReference type="NCBI Taxonomy" id="42192"/>
    <lineage>
        <taxon>Eukaryota</taxon>
        <taxon>Metazoa</taxon>
        <taxon>Spiralia</taxon>
        <taxon>Lophotrochozoa</taxon>
        <taxon>Mollusca</taxon>
        <taxon>Bivalvia</taxon>
        <taxon>Autobranchia</taxon>
        <taxon>Pteriomorphia</taxon>
        <taxon>Mytilida</taxon>
        <taxon>Mytiloidea</taxon>
        <taxon>Mytilidae</taxon>
        <taxon>Mytilinae</taxon>
        <taxon>Mytilus</taxon>
    </lineage>
</organism>
<reference evidence="2 3" key="1">
    <citation type="submission" date="2020-06" db="EMBL/GenBank/DDBJ databases">
        <authorList>
            <person name="Li R."/>
            <person name="Bekaert M."/>
        </authorList>
    </citation>
    <scope>NUCLEOTIDE SEQUENCE [LARGE SCALE GENOMIC DNA]</scope>
    <source>
        <strain evidence="3">wild</strain>
    </source>
</reference>
<gene>
    <name evidence="2" type="ORF">MCOR_48557</name>
</gene>
<dbReference type="GO" id="GO:0003676">
    <property type="term" value="F:nucleic acid binding"/>
    <property type="evidence" value="ECO:0007669"/>
    <property type="project" value="InterPro"/>
</dbReference>
<feature type="region of interest" description="Disordered" evidence="1">
    <location>
        <begin position="1"/>
        <end position="23"/>
    </location>
</feature>
<proteinExistence type="predicted"/>
<protein>
    <recommendedName>
        <fullName evidence="4">Reverse transcriptase RNase H-like domain-containing protein</fullName>
    </recommendedName>
</protein>
<dbReference type="EMBL" id="CACVKT020008520">
    <property type="protein sequence ID" value="CAC5415903.1"/>
    <property type="molecule type" value="Genomic_DNA"/>
</dbReference>
<feature type="compositionally biased region" description="Polar residues" evidence="1">
    <location>
        <begin position="40"/>
        <end position="49"/>
    </location>
</feature>
<feature type="compositionally biased region" description="Low complexity" evidence="1">
    <location>
        <begin position="62"/>
        <end position="71"/>
    </location>
</feature>
<name>A0A6J8E792_MYTCO</name>
<evidence type="ECO:0000256" key="1">
    <source>
        <dbReference type="SAM" id="MobiDB-lite"/>
    </source>
</evidence>
<dbReference type="InterPro" id="IPR052055">
    <property type="entry name" value="Hepadnavirus_pol/RT"/>
</dbReference>
<dbReference type="Gene3D" id="3.30.420.10">
    <property type="entry name" value="Ribonuclease H-like superfamily/Ribonuclease H"/>
    <property type="match status" value="1"/>
</dbReference>
<keyword evidence="3" id="KW-1185">Reference proteome</keyword>
<dbReference type="InterPro" id="IPR036397">
    <property type="entry name" value="RNaseH_sf"/>
</dbReference>
<evidence type="ECO:0008006" key="4">
    <source>
        <dbReference type="Google" id="ProtNLM"/>
    </source>
</evidence>
<dbReference type="OrthoDB" id="6155834at2759"/>
<dbReference type="AlphaFoldDB" id="A0A6J8E792"/>
<evidence type="ECO:0000313" key="3">
    <source>
        <dbReference type="Proteomes" id="UP000507470"/>
    </source>
</evidence>
<sequence length="284" mass="32322">MSQSLGIARVHSEQGKVQTSSESEIDLFRGILRPGKRVNIPNTGTNRQVESSHSKNNERNPSDSFRFSSSSGDNGLMYRTNSKCSFVHETNSAPSSLFLETSMSRVQNISPSDTTSQISSNLVVKFSEHAERPLFATSTDLYNHNYRCFKNRLWGVMDKKIFQGEWSVSESKKHINYLELESVVLTIKHFLNYLIGKSVLIRSDNTTVVQYINKQGGTKSPQLCYKTWELWTLAIQSNITLKAAHIMGKKNIIADHLSRNKILHTKWSLNTQIVQNFFLMCDHL</sequence>
<dbReference type="CDD" id="cd09275">
    <property type="entry name" value="RNase_HI_RT_DIRS1"/>
    <property type="match status" value="1"/>
</dbReference>
<accession>A0A6J8E792</accession>
<feature type="compositionally biased region" description="Basic and acidic residues" evidence="1">
    <location>
        <begin position="50"/>
        <end position="61"/>
    </location>
</feature>
<evidence type="ECO:0000313" key="2">
    <source>
        <dbReference type="EMBL" id="CAC5415903.1"/>
    </source>
</evidence>
<dbReference type="PANTHER" id="PTHR33050">
    <property type="entry name" value="REVERSE TRANSCRIPTASE DOMAIN-CONTAINING PROTEIN"/>
    <property type="match status" value="1"/>
</dbReference>
<dbReference type="Proteomes" id="UP000507470">
    <property type="component" value="Unassembled WGS sequence"/>
</dbReference>